<reference evidence="1" key="1">
    <citation type="submission" date="2020-10" db="EMBL/GenBank/DDBJ databases">
        <authorList>
            <person name="Gilroy R."/>
        </authorList>
    </citation>
    <scope>NUCLEOTIDE SEQUENCE</scope>
    <source>
        <strain evidence="1">ChiSjej1B19-7085</strain>
    </source>
</reference>
<dbReference type="EMBL" id="DVHF01000130">
    <property type="protein sequence ID" value="HIR58074.1"/>
    <property type="molecule type" value="Genomic_DNA"/>
</dbReference>
<dbReference type="InterPro" id="IPR036412">
    <property type="entry name" value="HAD-like_sf"/>
</dbReference>
<evidence type="ECO:0000313" key="2">
    <source>
        <dbReference type="Proteomes" id="UP000886785"/>
    </source>
</evidence>
<dbReference type="CDD" id="cd07505">
    <property type="entry name" value="HAD_BPGM-like"/>
    <property type="match status" value="1"/>
</dbReference>
<dbReference type="InterPro" id="IPR006439">
    <property type="entry name" value="HAD-SF_hydro_IA"/>
</dbReference>
<dbReference type="InterPro" id="IPR023214">
    <property type="entry name" value="HAD_sf"/>
</dbReference>
<comment type="caution">
    <text evidence="1">The sequence shown here is derived from an EMBL/GenBank/DDBJ whole genome shotgun (WGS) entry which is preliminary data.</text>
</comment>
<dbReference type="PANTHER" id="PTHR18901:SF38">
    <property type="entry name" value="PSEUDOURIDINE-5'-PHOSPHATASE"/>
    <property type="match status" value="1"/>
</dbReference>
<dbReference type="Proteomes" id="UP000886785">
    <property type="component" value="Unassembled WGS sequence"/>
</dbReference>
<proteinExistence type="predicted"/>
<dbReference type="SFLD" id="SFLDG01129">
    <property type="entry name" value="C1.5:_HAD__Beta-PGM__Phosphata"/>
    <property type="match status" value="1"/>
</dbReference>
<dbReference type="SFLD" id="SFLDS00003">
    <property type="entry name" value="Haloacid_Dehalogenase"/>
    <property type="match status" value="1"/>
</dbReference>
<dbReference type="Gene3D" id="3.40.50.1000">
    <property type="entry name" value="HAD superfamily/HAD-like"/>
    <property type="match status" value="1"/>
</dbReference>
<dbReference type="NCBIfam" id="TIGR01549">
    <property type="entry name" value="HAD-SF-IA-v1"/>
    <property type="match status" value="1"/>
</dbReference>
<dbReference type="AlphaFoldDB" id="A0A9D1J2F6"/>
<accession>A0A9D1J2F6</accession>
<dbReference type="PANTHER" id="PTHR18901">
    <property type="entry name" value="2-DEOXYGLUCOSE-6-PHOSPHATE PHOSPHATASE 2"/>
    <property type="match status" value="1"/>
</dbReference>
<reference evidence="1" key="2">
    <citation type="journal article" date="2021" name="PeerJ">
        <title>Extensive microbial diversity within the chicken gut microbiome revealed by metagenomics and culture.</title>
        <authorList>
            <person name="Gilroy R."/>
            <person name="Ravi A."/>
            <person name="Getino M."/>
            <person name="Pursley I."/>
            <person name="Horton D.L."/>
            <person name="Alikhan N.F."/>
            <person name="Baker D."/>
            <person name="Gharbi K."/>
            <person name="Hall N."/>
            <person name="Watson M."/>
            <person name="Adriaenssens E.M."/>
            <person name="Foster-Nyarko E."/>
            <person name="Jarju S."/>
            <person name="Secka A."/>
            <person name="Antonio M."/>
            <person name="Oren A."/>
            <person name="Chaudhuri R.R."/>
            <person name="La Ragione R."/>
            <person name="Hildebrand F."/>
            <person name="Pallen M.J."/>
        </authorList>
    </citation>
    <scope>NUCLEOTIDE SEQUENCE</scope>
    <source>
        <strain evidence="1">ChiSjej1B19-7085</strain>
    </source>
</reference>
<dbReference type="NCBIfam" id="TIGR01509">
    <property type="entry name" value="HAD-SF-IA-v3"/>
    <property type="match status" value="1"/>
</dbReference>
<evidence type="ECO:0000313" key="1">
    <source>
        <dbReference type="EMBL" id="HIR58074.1"/>
    </source>
</evidence>
<gene>
    <name evidence="1" type="ORF">IAA54_10430</name>
</gene>
<dbReference type="SUPFAM" id="SSF56784">
    <property type="entry name" value="HAD-like"/>
    <property type="match status" value="1"/>
</dbReference>
<sequence length="225" mass="24706">MIQGVLFDMDGLMFDTEPISRDGWIEAGREMGVPLDESVVLQLRGTSATHGDDVLRKAFGDSFDCAQAREIRTRYLTETLERIGIPLKDGLLELLSYLKEQGIPAALATSTNRERAMDYLRRAGVDKYFSGSVCGDEAGRSKPYPDIFLRAAREIGRDPRDCMVLEDSPNGLRAGLAAGCVTVMVPDLTPPTEEFYASCYRVVPSLRCVPDLIRSFPPHGASSAP</sequence>
<dbReference type="Pfam" id="PF00702">
    <property type="entry name" value="Hydrolase"/>
    <property type="match status" value="1"/>
</dbReference>
<dbReference type="SFLD" id="SFLDG01135">
    <property type="entry name" value="C1.5.6:_HAD__Beta-PGM__Phospha"/>
    <property type="match status" value="1"/>
</dbReference>
<name>A0A9D1J2F6_9FIRM</name>
<dbReference type="Gene3D" id="1.10.150.240">
    <property type="entry name" value="Putative phosphatase, domain 2"/>
    <property type="match status" value="1"/>
</dbReference>
<dbReference type="InterPro" id="IPR023198">
    <property type="entry name" value="PGP-like_dom2"/>
</dbReference>
<organism evidence="1 2">
    <name type="scientific">Candidatus Gallacutalibacter pullicola</name>
    <dbReference type="NCBI Taxonomy" id="2840830"/>
    <lineage>
        <taxon>Bacteria</taxon>
        <taxon>Bacillati</taxon>
        <taxon>Bacillota</taxon>
        <taxon>Clostridia</taxon>
        <taxon>Eubacteriales</taxon>
        <taxon>Candidatus Gallacutalibacter</taxon>
    </lineage>
</organism>
<protein>
    <submittedName>
        <fullName evidence="1">HAD family phosphatase</fullName>
    </submittedName>
</protein>